<dbReference type="Gene3D" id="3.10.180.10">
    <property type="entry name" value="2,3-Dihydroxybiphenyl 1,2-Dioxygenase, domain 1"/>
    <property type="match status" value="1"/>
</dbReference>
<dbReference type="PANTHER" id="PTHR36113:SF1">
    <property type="entry name" value="GLYOXALASE_BLEOMYCIN RESISTANCE PROTEIN_DIOXYGENASE"/>
    <property type="match status" value="1"/>
</dbReference>
<keyword evidence="3" id="KW-1185">Reference proteome</keyword>
<evidence type="ECO:0000313" key="2">
    <source>
        <dbReference type="EMBL" id="MFC4014168.1"/>
    </source>
</evidence>
<name>A0ABV8GMP3_9ACTN</name>
<dbReference type="PROSITE" id="PS51819">
    <property type="entry name" value="VOC"/>
    <property type="match status" value="1"/>
</dbReference>
<organism evidence="2 3">
    <name type="scientific">Nonomuraea purpurea</name>
    <dbReference type="NCBI Taxonomy" id="1849276"/>
    <lineage>
        <taxon>Bacteria</taxon>
        <taxon>Bacillati</taxon>
        <taxon>Actinomycetota</taxon>
        <taxon>Actinomycetes</taxon>
        <taxon>Streptosporangiales</taxon>
        <taxon>Streptosporangiaceae</taxon>
        <taxon>Nonomuraea</taxon>
    </lineage>
</organism>
<dbReference type="Pfam" id="PF00903">
    <property type="entry name" value="Glyoxalase"/>
    <property type="match status" value="1"/>
</dbReference>
<feature type="domain" description="VOC" evidence="1">
    <location>
        <begin position="6"/>
        <end position="134"/>
    </location>
</feature>
<comment type="caution">
    <text evidence="2">The sequence shown here is derived from an EMBL/GenBank/DDBJ whole genome shotgun (WGS) entry which is preliminary data.</text>
</comment>
<evidence type="ECO:0000313" key="3">
    <source>
        <dbReference type="Proteomes" id="UP001595851"/>
    </source>
</evidence>
<dbReference type="SUPFAM" id="SSF54593">
    <property type="entry name" value="Glyoxalase/Bleomycin resistance protein/Dihydroxybiphenyl dioxygenase"/>
    <property type="match status" value="1"/>
</dbReference>
<protein>
    <submittedName>
        <fullName evidence="2">VOC family protein</fullName>
    </submittedName>
</protein>
<dbReference type="InterPro" id="IPR029068">
    <property type="entry name" value="Glyas_Bleomycin-R_OHBP_Dase"/>
</dbReference>
<accession>A0ABV8GMP3</accession>
<dbReference type="InterPro" id="IPR037523">
    <property type="entry name" value="VOC_core"/>
</dbReference>
<dbReference type="PANTHER" id="PTHR36113">
    <property type="entry name" value="LYASE, PUTATIVE-RELATED-RELATED"/>
    <property type="match status" value="1"/>
</dbReference>
<evidence type="ECO:0000259" key="1">
    <source>
        <dbReference type="PROSITE" id="PS51819"/>
    </source>
</evidence>
<dbReference type="EMBL" id="JBHSBI010000032">
    <property type="protein sequence ID" value="MFC4014168.1"/>
    <property type="molecule type" value="Genomic_DNA"/>
</dbReference>
<gene>
    <name evidence="2" type="ORF">ACFOY2_43560</name>
</gene>
<reference evidence="3" key="1">
    <citation type="journal article" date="2019" name="Int. J. Syst. Evol. Microbiol.">
        <title>The Global Catalogue of Microorganisms (GCM) 10K type strain sequencing project: providing services to taxonomists for standard genome sequencing and annotation.</title>
        <authorList>
            <consortium name="The Broad Institute Genomics Platform"/>
            <consortium name="The Broad Institute Genome Sequencing Center for Infectious Disease"/>
            <person name="Wu L."/>
            <person name="Ma J."/>
        </authorList>
    </citation>
    <scope>NUCLEOTIDE SEQUENCE [LARGE SCALE GENOMIC DNA]</scope>
    <source>
        <strain evidence="3">TBRC 1276</strain>
    </source>
</reference>
<proteinExistence type="predicted"/>
<dbReference type="RefSeq" id="WP_379534017.1">
    <property type="nucleotide sequence ID" value="NZ_JBHSBI010000032.1"/>
</dbReference>
<dbReference type="Proteomes" id="UP001595851">
    <property type="component" value="Unassembled WGS sequence"/>
</dbReference>
<sequence length="158" mass="18290">MPRLDGRTHINLTVTDLEASTDWYCKVFEMVQVNDVTPPESGFRFRTLLHPASFASVVLGRPEHGIDGDAFSEGRVGLHHLAYHVPEREELELWVKHLDEQGVAHSGVTDSAHEAGSQIWLRDPDDIWLEFYWVNRDFFADRLRRQWRAARKSGARPW</sequence>
<dbReference type="InterPro" id="IPR051332">
    <property type="entry name" value="Fosfomycin_Res_Enzymes"/>
</dbReference>
<dbReference type="InterPro" id="IPR004360">
    <property type="entry name" value="Glyas_Fos-R_dOase_dom"/>
</dbReference>